<keyword evidence="3" id="KW-1185">Reference proteome</keyword>
<reference evidence="2" key="1">
    <citation type="submission" date="2020-06" db="EMBL/GenBank/DDBJ databases">
        <title>Legume-microbial interactions unlock mineral nutrients during tropical forest succession.</title>
        <authorList>
            <person name="Epihov D.Z."/>
        </authorList>
    </citation>
    <scope>NUCLEOTIDE SEQUENCE [LARGE SCALE GENOMIC DNA]</scope>
    <source>
        <strain evidence="2">Pan2503</strain>
    </source>
</reference>
<dbReference type="PANTHER" id="PTHR46889">
    <property type="entry name" value="TRANSPOSASE INSF FOR INSERTION SEQUENCE IS3B-RELATED"/>
    <property type="match status" value="1"/>
</dbReference>
<dbReference type="InterPro" id="IPR001584">
    <property type="entry name" value="Integrase_cat-core"/>
</dbReference>
<dbReference type="InterPro" id="IPR012337">
    <property type="entry name" value="RNaseH-like_sf"/>
</dbReference>
<dbReference type="PROSITE" id="PS50994">
    <property type="entry name" value="INTEGRASE"/>
    <property type="match status" value="1"/>
</dbReference>
<dbReference type="GO" id="GO:0003676">
    <property type="term" value="F:nucleic acid binding"/>
    <property type="evidence" value="ECO:0007669"/>
    <property type="project" value="InterPro"/>
</dbReference>
<dbReference type="Proteomes" id="UP000567293">
    <property type="component" value="Unassembled WGS sequence"/>
</dbReference>
<feature type="domain" description="Integrase catalytic" evidence="1">
    <location>
        <begin position="146"/>
        <end position="319"/>
    </location>
</feature>
<accession>A0A7V8SW63</accession>
<gene>
    <name evidence="2" type="ORF">HRJ53_06070</name>
</gene>
<dbReference type="EMBL" id="JACDQQ010000602">
    <property type="protein sequence ID" value="MBA0084541.1"/>
    <property type="molecule type" value="Genomic_DNA"/>
</dbReference>
<sequence length="339" mass="39121">MLDLLKLLGGLLVGLFRSHAAREAETAFLRQQLVVLKRSAPARLRLRTADRLIFVWLYRLFPSVREAAVVFKPETLVRWHRSGFRLYWRWKSRRGVGRPAVPADIRDLIRTISRDNPLWGAPRIHGELLKLGIDIAQSTVAKYMSRGRGPRSPGWQAFLRNHTAHIAGIDLFVVPTIGFKLLYGLVILRLERRRLVWTNVTANPTAEWIAQQISEAFPWDEAPRYLVRDRDTSYGAAVTRRLQAMGIRDRPITPHSPWQNGHVERLIGSIRRECLDHVVVLGERHLRHLLANYATYYNRVRTHLALDRDTPLHRPAQTVGRIASVTWLGGLHRHYVRMA</sequence>
<evidence type="ECO:0000313" key="3">
    <source>
        <dbReference type="Proteomes" id="UP000567293"/>
    </source>
</evidence>
<dbReference type="GO" id="GO:0015074">
    <property type="term" value="P:DNA integration"/>
    <property type="evidence" value="ECO:0007669"/>
    <property type="project" value="InterPro"/>
</dbReference>
<comment type="caution">
    <text evidence="2">The sequence shown here is derived from an EMBL/GenBank/DDBJ whole genome shotgun (WGS) entry which is preliminary data.</text>
</comment>
<dbReference type="InterPro" id="IPR036397">
    <property type="entry name" value="RNaseH_sf"/>
</dbReference>
<evidence type="ECO:0000313" key="2">
    <source>
        <dbReference type="EMBL" id="MBA0084541.1"/>
    </source>
</evidence>
<dbReference type="Pfam" id="PF13683">
    <property type="entry name" value="rve_3"/>
    <property type="match status" value="1"/>
</dbReference>
<dbReference type="AlphaFoldDB" id="A0A7V8SW63"/>
<dbReference type="PANTHER" id="PTHR46889:SF4">
    <property type="entry name" value="TRANSPOSASE INSO FOR INSERTION SEQUENCE ELEMENT IS911B-RELATED"/>
    <property type="match status" value="1"/>
</dbReference>
<evidence type="ECO:0000259" key="1">
    <source>
        <dbReference type="PROSITE" id="PS50994"/>
    </source>
</evidence>
<dbReference type="InterPro" id="IPR050900">
    <property type="entry name" value="Transposase_IS3/IS150/IS904"/>
</dbReference>
<name>A0A7V8SW63_9BACT</name>
<dbReference type="SUPFAM" id="SSF53098">
    <property type="entry name" value="Ribonuclease H-like"/>
    <property type="match status" value="1"/>
</dbReference>
<organism evidence="2 3">
    <name type="scientific">Candidatus Acidiferrum panamense</name>
    <dbReference type="NCBI Taxonomy" id="2741543"/>
    <lineage>
        <taxon>Bacteria</taxon>
        <taxon>Pseudomonadati</taxon>
        <taxon>Acidobacteriota</taxon>
        <taxon>Terriglobia</taxon>
        <taxon>Candidatus Acidiferrales</taxon>
        <taxon>Candidatus Acidiferrum</taxon>
    </lineage>
</organism>
<proteinExistence type="predicted"/>
<dbReference type="Gene3D" id="3.30.420.10">
    <property type="entry name" value="Ribonuclease H-like superfamily/Ribonuclease H"/>
    <property type="match status" value="1"/>
</dbReference>
<protein>
    <submittedName>
        <fullName evidence="2">Transposase</fullName>
    </submittedName>
</protein>